<dbReference type="Proteomes" id="UP000054563">
    <property type="component" value="Unassembled WGS sequence"/>
</dbReference>
<protein>
    <submittedName>
        <fullName evidence="1">Uncharacterized protein</fullName>
    </submittedName>
</protein>
<evidence type="ECO:0000313" key="2">
    <source>
        <dbReference type="Proteomes" id="UP000054563"/>
    </source>
</evidence>
<name>A0A0J8S5Q3_COCIT</name>
<evidence type="ECO:0000313" key="1">
    <source>
        <dbReference type="EMBL" id="KMU92512.1"/>
    </source>
</evidence>
<reference evidence="2" key="1">
    <citation type="journal article" date="2010" name="Genome Res.">
        <title>Population genomic sequencing of Coccidioides fungi reveals recent hybridization and transposon control.</title>
        <authorList>
            <person name="Neafsey D.E."/>
            <person name="Barker B.M."/>
            <person name="Sharpton T.J."/>
            <person name="Stajich J.E."/>
            <person name="Park D.J."/>
            <person name="Whiston E."/>
            <person name="Hung C.-Y."/>
            <person name="McMahan C."/>
            <person name="White J."/>
            <person name="Sykes S."/>
            <person name="Heiman D."/>
            <person name="Young S."/>
            <person name="Zeng Q."/>
            <person name="Abouelleil A."/>
            <person name="Aftuck L."/>
            <person name="Bessette D."/>
            <person name="Brown A."/>
            <person name="FitzGerald M."/>
            <person name="Lui A."/>
            <person name="Macdonald J.P."/>
            <person name="Priest M."/>
            <person name="Orbach M.J."/>
            <person name="Galgiani J.N."/>
            <person name="Kirkland T.N."/>
            <person name="Cole G.T."/>
            <person name="Birren B.W."/>
            <person name="Henn M.R."/>
            <person name="Taylor J.W."/>
            <person name="Rounsley S.D."/>
        </authorList>
    </citation>
    <scope>NUCLEOTIDE SEQUENCE [LARGE SCALE GENOMIC DNA]</scope>
    <source>
        <strain evidence="2">H538.4</strain>
    </source>
</reference>
<dbReference type="EMBL" id="DS017086">
    <property type="protein sequence ID" value="KMU92512.1"/>
    <property type="molecule type" value="Genomic_DNA"/>
</dbReference>
<dbReference type="VEuPathDB" id="FungiDB:CIHG_10202"/>
<proteinExistence type="predicted"/>
<dbReference type="AlphaFoldDB" id="A0A0J8S5Q3"/>
<organism evidence="1 2">
    <name type="scientific">Coccidioides immitis H538.4</name>
    <dbReference type="NCBI Taxonomy" id="396776"/>
    <lineage>
        <taxon>Eukaryota</taxon>
        <taxon>Fungi</taxon>
        <taxon>Dikarya</taxon>
        <taxon>Ascomycota</taxon>
        <taxon>Pezizomycotina</taxon>
        <taxon>Eurotiomycetes</taxon>
        <taxon>Eurotiomycetidae</taxon>
        <taxon>Onygenales</taxon>
        <taxon>Onygenaceae</taxon>
        <taxon>Coccidioides</taxon>
    </lineage>
</organism>
<accession>A0A0J8S5Q3</accession>
<gene>
    <name evidence="1" type="ORF">CIHG_10202</name>
</gene>
<sequence>MSKKRTKIAYNGALVTEVEVAITNSVRHYSVQKCTCYFLDNKKENQTISEFSEQQTDSIDILFEKIEARRLCDIASFAQGYFMKRTYNIVMRKLFESTAEE</sequence>